<evidence type="ECO:0000313" key="4">
    <source>
        <dbReference type="Proteomes" id="UP001152799"/>
    </source>
</evidence>
<sequence length="220" mass="24977">MTAPPHRHSTLRQYLDAPPMDDNYLNFDLATRGTLATGEITNLQSMPSYYSRVPIPVPPELGGKTASQESSVIQSGHQMAPIKFIGRKGSKFRPTWLDSYVWLQYDEQQNLMYCKFCRKWSGEMPDIRTSFAEGSTNFRLEIVNHHDKCKAHRLCVAREYHSQGDSSTSTPSTSTRTTNSYNLQSSRFSSVEQSLGIVIERNDNERGDNNNEQAINSENM</sequence>
<reference evidence="3" key="1">
    <citation type="submission" date="2022-01" db="EMBL/GenBank/DDBJ databases">
        <authorList>
            <person name="King R."/>
        </authorList>
    </citation>
    <scope>NUCLEOTIDE SEQUENCE</scope>
</reference>
<feature type="domain" description="TTF-type" evidence="2">
    <location>
        <begin position="88"/>
        <end position="171"/>
    </location>
</feature>
<name>A0A9N9N0C0_9CUCU</name>
<evidence type="ECO:0000313" key="3">
    <source>
        <dbReference type="EMBL" id="CAG9772378.1"/>
    </source>
</evidence>
<feature type="compositionally biased region" description="Polar residues" evidence="1">
    <location>
        <begin position="181"/>
        <end position="193"/>
    </location>
</feature>
<keyword evidence="4" id="KW-1185">Reference proteome</keyword>
<dbReference type="Proteomes" id="UP001152799">
    <property type="component" value="Chromosome 8"/>
</dbReference>
<dbReference type="InterPro" id="IPR006580">
    <property type="entry name" value="Znf_TTF"/>
</dbReference>
<gene>
    <name evidence="3" type="ORF">CEUTPL_LOCUS12791</name>
</gene>
<accession>A0A9N9N0C0</accession>
<organism evidence="3 4">
    <name type="scientific">Ceutorhynchus assimilis</name>
    <name type="common">cabbage seed weevil</name>
    <dbReference type="NCBI Taxonomy" id="467358"/>
    <lineage>
        <taxon>Eukaryota</taxon>
        <taxon>Metazoa</taxon>
        <taxon>Ecdysozoa</taxon>
        <taxon>Arthropoda</taxon>
        <taxon>Hexapoda</taxon>
        <taxon>Insecta</taxon>
        <taxon>Pterygota</taxon>
        <taxon>Neoptera</taxon>
        <taxon>Endopterygota</taxon>
        <taxon>Coleoptera</taxon>
        <taxon>Polyphaga</taxon>
        <taxon>Cucujiformia</taxon>
        <taxon>Curculionidae</taxon>
        <taxon>Ceutorhynchinae</taxon>
        <taxon>Ceutorhynchus</taxon>
    </lineage>
</organism>
<protein>
    <recommendedName>
        <fullName evidence="2">TTF-type domain-containing protein</fullName>
    </recommendedName>
</protein>
<dbReference type="OrthoDB" id="5560627at2759"/>
<feature type="compositionally biased region" description="Low complexity" evidence="1">
    <location>
        <begin position="166"/>
        <end position="180"/>
    </location>
</feature>
<dbReference type="InterPro" id="IPR057456">
    <property type="entry name" value="Znf_C17orf113"/>
</dbReference>
<feature type="region of interest" description="Disordered" evidence="1">
    <location>
        <begin position="160"/>
        <end position="220"/>
    </location>
</feature>
<dbReference type="Pfam" id="PF25431">
    <property type="entry name" value="zf-C17orf113"/>
    <property type="match status" value="1"/>
</dbReference>
<evidence type="ECO:0000256" key="1">
    <source>
        <dbReference type="SAM" id="MobiDB-lite"/>
    </source>
</evidence>
<dbReference type="AlphaFoldDB" id="A0A9N9N0C0"/>
<evidence type="ECO:0000259" key="2">
    <source>
        <dbReference type="SMART" id="SM00597"/>
    </source>
</evidence>
<dbReference type="EMBL" id="OU892284">
    <property type="protein sequence ID" value="CAG9772378.1"/>
    <property type="molecule type" value="Genomic_DNA"/>
</dbReference>
<feature type="compositionally biased region" description="Basic and acidic residues" evidence="1">
    <location>
        <begin position="200"/>
        <end position="209"/>
    </location>
</feature>
<dbReference type="SMART" id="SM00597">
    <property type="entry name" value="ZnF_TTF"/>
    <property type="match status" value="1"/>
</dbReference>
<proteinExistence type="predicted"/>